<proteinExistence type="predicted"/>
<sequence>MSVHPFFQHVVVHGLPYDRGFSYGEQTKEKIQRNVTYYKQPGKLGPWSSVSRVIHNCYIPGLQRYWPSGWEEMRGVAAGAGVTIEDIVMLNARYDLSHVKFEVVSETPATEESKTVEAIPEISQETPTIGVGGEESNAMEISEPITEKKSATEEKPVDEKEQVEVAEECTSAIILSPATRDRVVFTAQNWDMSHRLVTEDAIIYLEIHPDASENIPSMFLVTEAGQLGRSGCNSAGLGLTANSLQSNIDQAPDLSIPIPPSGALRRLFLEQSNYSVGLKCIARTPRHVSFNIMVSSADDIGMCLEVTPQTIFRSVISSASEKPYLLHSNHFQTGPFLSQTQIADAYLGGSSWYRGERLEAGLRAQAQKENLIEQDITAAFQDHAGYPHSLCEHAVEGQSSKQENSGPYSGPTSTVCCVVYNLSKRTVRVCKGCPCEGTFQDFELR</sequence>
<evidence type="ECO:0000256" key="1">
    <source>
        <dbReference type="SAM" id="MobiDB-lite"/>
    </source>
</evidence>
<protein>
    <recommendedName>
        <fullName evidence="2">Peptidase C45 hydrolase domain-containing protein</fullName>
    </recommendedName>
</protein>
<gene>
    <name evidence="3" type="ORF">PENVUL_c071G09552</name>
</gene>
<dbReference type="Gene3D" id="1.10.10.2120">
    <property type="match status" value="1"/>
</dbReference>
<keyword evidence="4" id="KW-1185">Reference proteome</keyword>
<feature type="region of interest" description="Disordered" evidence="1">
    <location>
        <begin position="127"/>
        <end position="158"/>
    </location>
</feature>
<dbReference type="NCBIfam" id="NF040521">
    <property type="entry name" value="C45_proenzyme"/>
    <property type="match status" value="1"/>
</dbReference>
<dbReference type="Gene3D" id="3.60.60.10">
    <property type="entry name" value="Penicillin V Acylase, Chain A"/>
    <property type="match status" value="1"/>
</dbReference>
<evidence type="ECO:0000313" key="3">
    <source>
        <dbReference type="EMBL" id="OQD98551.1"/>
    </source>
</evidence>
<organism evidence="3 4">
    <name type="scientific">Penicillium vulpinum</name>
    <dbReference type="NCBI Taxonomy" id="29845"/>
    <lineage>
        <taxon>Eukaryota</taxon>
        <taxon>Fungi</taxon>
        <taxon>Dikarya</taxon>
        <taxon>Ascomycota</taxon>
        <taxon>Pezizomycotina</taxon>
        <taxon>Eurotiomycetes</taxon>
        <taxon>Eurotiomycetidae</taxon>
        <taxon>Eurotiales</taxon>
        <taxon>Aspergillaceae</taxon>
        <taxon>Penicillium</taxon>
    </lineage>
</organism>
<feature type="compositionally biased region" description="Basic and acidic residues" evidence="1">
    <location>
        <begin position="145"/>
        <end position="158"/>
    </location>
</feature>
<accession>A0A1V6RBB4</accession>
<dbReference type="InterPro" id="IPR047801">
    <property type="entry name" value="Peptidase_C45"/>
</dbReference>
<evidence type="ECO:0000313" key="4">
    <source>
        <dbReference type="Proteomes" id="UP000191518"/>
    </source>
</evidence>
<feature type="domain" description="Peptidase C45 hydrolase" evidence="2">
    <location>
        <begin position="185"/>
        <end position="432"/>
    </location>
</feature>
<dbReference type="EMBL" id="MDYP01000071">
    <property type="protein sequence ID" value="OQD98551.1"/>
    <property type="molecule type" value="Genomic_DNA"/>
</dbReference>
<reference evidence="4" key="1">
    <citation type="journal article" date="2017" name="Nat. Microbiol.">
        <title>Global analysis of biosynthetic gene clusters reveals vast potential of secondary metabolite production in Penicillium species.</title>
        <authorList>
            <person name="Nielsen J.C."/>
            <person name="Grijseels S."/>
            <person name="Prigent S."/>
            <person name="Ji B."/>
            <person name="Dainat J."/>
            <person name="Nielsen K.F."/>
            <person name="Frisvad J.C."/>
            <person name="Workman M."/>
            <person name="Nielsen J."/>
        </authorList>
    </citation>
    <scope>NUCLEOTIDE SEQUENCE [LARGE SCALE GENOMIC DNA]</scope>
    <source>
        <strain evidence="4">IBT 29486</strain>
    </source>
</reference>
<dbReference type="Pfam" id="PF03417">
    <property type="entry name" value="AAT"/>
    <property type="match status" value="1"/>
</dbReference>
<dbReference type="PANTHER" id="PTHR34180:SF1">
    <property type="entry name" value="BETA-ALANYL-DOPAMINE_CARCININE HYDROLASE"/>
    <property type="match status" value="1"/>
</dbReference>
<dbReference type="PANTHER" id="PTHR34180">
    <property type="entry name" value="PEPTIDASE C45"/>
    <property type="match status" value="1"/>
</dbReference>
<dbReference type="Proteomes" id="UP000191518">
    <property type="component" value="Unassembled WGS sequence"/>
</dbReference>
<dbReference type="InterPro" id="IPR005079">
    <property type="entry name" value="Peptidase_C45_hydrolase"/>
</dbReference>
<comment type="caution">
    <text evidence="3">The sequence shown here is derived from an EMBL/GenBank/DDBJ whole genome shotgun (WGS) entry which is preliminary data.</text>
</comment>
<evidence type="ECO:0000259" key="2">
    <source>
        <dbReference type="Pfam" id="PF03417"/>
    </source>
</evidence>
<name>A0A1V6RBB4_9EURO</name>
<dbReference type="AlphaFoldDB" id="A0A1V6RBB4"/>
<dbReference type="InterPro" id="IPR047794">
    <property type="entry name" value="C45_proenzyme-like"/>
</dbReference>